<keyword evidence="3" id="KW-1185">Reference proteome</keyword>
<dbReference type="STRING" id="236234.A0A1J9S801"/>
<protein>
    <submittedName>
        <fullName evidence="2">Wsc-domain-containing protein</fullName>
    </submittedName>
</protein>
<dbReference type="EMBL" id="MNUE01000015">
    <property type="protein sequence ID" value="OJD35709.1"/>
    <property type="molecule type" value="Genomic_DNA"/>
</dbReference>
<reference evidence="2 3" key="1">
    <citation type="submission" date="2016-10" db="EMBL/GenBank/DDBJ databases">
        <title>Proteomics and genomics reveal pathogen-plant mechanisms compatible with a hemibiotrophic lifestyle of Diplodia corticola.</title>
        <authorList>
            <person name="Fernandes I."/>
            <person name="De Jonge R."/>
            <person name="Van De Peer Y."/>
            <person name="Devreese B."/>
            <person name="Alves A."/>
            <person name="Esteves A.C."/>
        </authorList>
    </citation>
    <scope>NUCLEOTIDE SEQUENCE [LARGE SCALE GENOMIC DNA]</scope>
    <source>
        <strain evidence="2 3">CBS 112549</strain>
    </source>
</reference>
<feature type="compositionally biased region" description="Low complexity" evidence="1">
    <location>
        <begin position="268"/>
        <end position="306"/>
    </location>
</feature>
<feature type="region of interest" description="Disordered" evidence="1">
    <location>
        <begin position="268"/>
        <end position="309"/>
    </location>
</feature>
<feature type="region of interest" description="Disordered" evidence="1">
    <location>
        <begin position="46"/>
        <end position="119"/>
    </location>
</feature>
<name>A0A1J9S801_9PEZI</name>
<organism evidence="2 3">
    <name type="scientific">Diplodia corticola</name>
    <dbReference type="NCBI Taxonomy" id="236234"/>
    <lineage>
        <taxon>Eukaryota</taxon>
        <taxon>Fungi</taxon>
        <taxon>Dikarya</taxon>
        <taxon>Ascomycota</taxon>
        <taxon>Pezizomycotina</taxon>
        <taxon>Dothideomycetes</taxon>
        <taxon>Dothideomycetes incertae sedis</taxon>
        <taxon>Botryosphaeriales</taxon>
        <taxon>Botryosphaeriaceae</taxon>
        <taxon>Diplodia</taxon>
    </lineage>
</organism>
<evidence type="ECO:0000313" key="2">
    <source>
        <dbReference type="EMBL" id="OJD35709.1"/>
    </source>
</evidence>
<evidence type="ECO:0000313" key="3">
    <source>
        <dbReference type="Proteomes" id="UP000183809"/>
    </source>
</evidence>
<dbReference type="GeneID" id="31011508"/>
<evidence type="ECO:0000256" key="1">
    <source>
        <dbReference type="SAM" id="MobiDB-lite"/>
    </source>
</evidence>
<accession>A0A1J9S801</accession>
<comment type="caution">
    <text evidence="2">The sequence shown here is derived from an EMBL/GenBank/DDBJ whole genome shotgun (WGS) entry which is preliminary data.</text>
</comment>
<sequence>MTRSPTMIEPLPVLENACPSAERIRVAIGTIKPNDGTSHLVVLVSGSSSSSSSSSGASSSVSSSGSSLSTSVSSTDSSFTSSASQTGSSSSTSTPSTGSFGTSTSASSSGETSTMSSSATTSSTIYSSTVSSSTMFASTTIVSPTTTYSTTASSTSSSATPSSTTLPSCPGFNGQTFMLGGVTFKVYCDSDTPTVPTLYNRAANSISDCAAICAQDSMCGAATYTSRCYIKGKLGTVEPSTVGTIVLEVIQVSSSSSSSSSMSTAFTTTYTGPSTGPSSTTTSSSRTSTTDTSVSSTATTPSSTPSAMPACPDWNNKEYTANGVTFEILCNTDNDVNSYTNVAANNIADCAAACSDDTRCLVASFTSRCYLKSSCDPIFTHWILDQPNFNFRAQFHINE</sequence>
<gene>
    <name evidence="2" type="ORF">BKCO1_15000149</name>
</gene>
<proteinExistence type="predicted"/>
<dbReference type="Proteomes" id="UP000183809">
    <property type="component" value="Unassembled WGS sequence"/>
</dbReference>
<dbReference type="RefSeq" id="XP_020131969.1">
    <property type="nucleotide sequence ID" value="XM_020271249.1"/>
</dbReference>
<dbReference type="AlphaFoldDB" id="A0A1J9S801"/>